<accession>A0A0D3G730</accession>
<dbReference type="PaxDb" id="65489-OBART05G14730.1"/>
<dbReference type="PROSITE" id="PS51767">
    <property type="entry name" value="PEPTIDASE_A1"/>
    <property type="match status" value="1"/>
</dbReference>
<dbReference type="eggNOG" id="KOG1339">
    <property type="taxonomic scope" value="Eukaryota"/>
</dbReference>
<dbReference type="STRING" id="65489.A0A0D3G730"/>
<dbReference type="HOGENOM" id="CLU_005738_2_1_1"/>
<evidence type="ECO:0000256" key="1">
    <source>
        <dbReference type="ARBA" id="ARBA00007447"/>
    </source>
</evidence>
<dbReference type="Gramene" id="OBART05G14730.1">
    <property type="protein sequence ID" value="OBART05G14730.1"/>
    <property type="gene ID" value="OBART05G14730"/>
</dbReference>
<keyword evidence="3" id="KW-0378">Hydrolase</keyword>
<sequence>MADRIRSFAIATVVVSLVLVPMPEMVSAGFPSALFSILRVNRKMMSKQLGKLLERGGLDLLDMGAGLVLPPDSTSEARDGNAIATTSSWHAPATTVVNYTINFTVGSQDVSGALDITSELVWVPCRMSCTAVGGGDDNTSSCTMADTTAAGGVYVAGAGDIYQLGSQTYKNCIVPKECATIGSCSYTYKYGGGGGGVGGTGTSGLLAVQNFTFGDTNVGEVTFGCGTMNEGGFGTGGVVGLNRGRLSLVSQLKMGRFSYYFAPEDAAAAADSSTFIVFGNDDNQPRRTSNPRYYTPFLGIHSIPNAARYPDLYWVGLTGIRVGSKVLPISGGGGGGEFAAAVLATSVPVTYLEKSAYSLLRRELIGALGINWKKGSELGLDLCYTSRRMAAAKVPDMSLVFVGGAVMELKARNFLYKDESTGLVCLTILPSRDADGVSLLGSLIQWDAHDLRHRRVQARVRVVRPADQVARSAAVVVYSAATDLAGGGDDRLFRGVGRALVLVVNMVSLKATLCFSFLRSV</sequence>
<evidence type="ECO:0000313" key="7">
    <source>
        <dbReference type="Proteomes" id="UP000026960"/>
    </source>
</evidence>
<dbReference type="EnsemblPlants" id="OBART05G14730.1">
    <property type="protein sequence ID" value="OBART05G14730.1"/>
    <property type="gene ID" value="OBART05G14730"/>
</dbReference>
<dbReference type="PANTHER" id="PTHR47967">
    <property type="entry name" value="OS07G0603500 PROTEIN-RELATED"/>
    <property type="match status" value="1"/>
</dbReference>
<keyword evidence="4" id="KW-0732">Signal</keyword>
<evidence type="ECO:0000259" key="5">
    <source>
        <dbReference type="PROSITE" id="PS51767"/>
    </source>
</evidence>
<name>A0A0D3G730_9ORYZ</name>
<dbReference type="GO" id="GO:0008233">
    <property type="term" value="F:peptidase activity"/>
    <property type="evidence" value="ECO:0007669"/>
    <property type="project" value="UniProtKB-KW"/>
</dbReference>
<dbReference type="SUPFAM" id="SSF50630">
    <property type="entry name" value="Acid proteases"/>
    <property type="match status" value="1"/>
</dbReference>
<dbReference type="Pfam" id="PF14541">
    <property type="entry name" value="TAXi_C"/>
    <property type="match status" value="1"/>
</dbReference>
<dbReference type="InterPro" id="IPR032799">
    <property type="entry name" value="TAXi_C"/>
</dbReference>
<protein>
    <recommendedName>
        <fullName evidence="5">Peptidase A1 domain-containing protein</fullName>
    </recommendedName>
</protein>
<evidence type="ECO:0000256" key="3">
    <source>
        <dbReference type="ARBA" id="ARBA00022801"/>
    </source>
</evidence>
<dbReference type="AlphaFoldDB" id="A0A0D3G730"/>
<dbReference type="GO" id="GO:0006508">
    <property type="term" value="P:proteolysis"/>
    <property type="evidence" value="ECO:0007669"/>
    <property type="project" value="UniProtKB-KW"/>
</dbReference>
<keyword evidence="2" id="KW-0645">Protease</keyword>
<evidence type="ECO:0000256" key="4">
    <source>
        <dbReference type="SAM" id="SignalP"/>
    </source>
</evidence>
<dbReference type="InterPro" id="IPR033121">
    <property type="entry name" value="PEPTIDASE_A1"/>
</dbReference>
<evidence type="ECO:0000313" key="6">
    <source>
        <dbReference type="EnsemblPlants" id="OBART05G14730.1"/>
    </source>
</evidence>
<feature type="chain" id="PRO_5002262584" description="Peptidase A1 domain-containing protein" evidence="4">
    <location>
        <begin position="29"/>
        <end position="521"/>
    </location>
</feature>
<dbReference type="GO" id="GO:0005576">
    <property type="term" value="C:extracellular region"/>
    <property type="evidence" value="ECO:0007669"/>
    <property type="project" value="TreeGrafter"/>
</dbReference>
<reference evidence="6" key="1">
    <citation type="journal article" date="2009" name="Rice">
        <title>De Novo Next Generation Sequencing of Plant Genomes.</title>
        <authorList>
            <person name="Rounsley S."/>
            <person name="Marri P.R."/>
            <person name="Yu Y."/>
            <person name="He R."/>
            <person name="Sisneros N."/>
            <person name="Goicoechea J.L."/>
            <person name="Lee S.J."/>
            <person name="Angelova A."/>
            <person name="Kudrna D."/>
            <person name="Luo M."/>
            <person name="Affourtit J."/>
            <person name="Desany B."/>
            <person name="Knight J."/>
            <person name="Niazi F."/>
            <person name="Egholm M."/>
            <person name="Wing R.A."/>
        </authorList>
    </citation>
    <scope>NUCLEOTIDE SEQUENCE [LARGE SCALE GENOMIC DNA]</scope>
    <source>
        <strain evidence="6">cv. IRGC 105608</strain>
    </source>
</reference>
<dbReference type="Gene3D" id="2.40.70.10">
    <property type="entry name" value="Acid Proteases"/>
    <property type="match status" value="2"/>
</dbReference>
<evidence type="ECO:0000256" key="2">
    <source>
        <dbReference type="ARBA" id="ARBA00022670"/>
    </source>
</evidence>
<feature type="signal peptide" evidence="4">
    <location>
        <begin position="1"/>
        <end position="28"/>
    </location>
</feature>
<reference evidence="6" key="2">
    <citation type="submission" date="2015-03" db="UniProtKB">
        <authorList>
            <consortium name="EnsemblPlants"/>
        </authorList>
    </citation>
    <scope>IDENTIFICATION</scope>
</reference>
<dbReference type="PANTHER" id="PTHR47967:SF85">
    <property type="entry name" value="OS05G0384300 PROTEIN"/>
    <property type="match status" value="1"/>
</dbReference>
<keyword evidence="7" id="KW-1185">Reference proteome</keyword>
<feature type="domain" description="Peptidase A1" evidence="5">
    <location>
        <begin position="99"/>
        <end position="463"/>
    </location>
</feature>
<dbReference type="InterPro" id="IPR032861">
    <property type="entry name" value="TAXi_N"/>
</dbReference>
<organism evidence="6">
    <name type="scientific">Oryza barthii</name>
    <dbReference type="NCBI Taxonomy" id="65489"/>
    <lineage>
        <taxon>Eukaryota</taxon>
        <taxon>Viridiplantae</taxon>
        <taxon>Streptophyta</taxon>
        <taxon>Embryophyta</taxon>
        <taxon>Tracheophyta</taxon>
        <taxon>Spermatophyta</taxon>
        <taxon>Magnoliopsida</taxon>
        <taxon>Liliopsida</taxon>
        <taxon>Poales</taxon>
        <taxon>Poaceae</taxon>
        <taxon>BOP clade</taxon>
        <taxon>Oryzoideae</taxon>
        <taxon>Oryzeae</taxon>
        <taxon>Oryzinae</taxon>
        <taxon>Oryza</taxon>
    </lineage>
</organism>
<dbReference type="Pfam" id="PF14543">
    <property type="entry name" value="TAXi_N"/>
    <property type="match status" value="1"/>
</dbReference>
<comment type="similarity">
    <text evidence="1">Belongs to the peptidase A1 family.</text>
</comment>
<dbReference type="InterPro" id="IPR021109">
    <property type="entry name" value="Peptidase_aspartic_dom_sf"/>
</dbReference>
<proteinExistence type="inferred from homology"/>
<dbReference type="InterPro" id="IPR051708">
    <property type="entry name" value="Plant_Aspart_Prot_A1"/>
</dbReference>
<dbReference type="Proteomes" id="UP000026960">
    <property type="component" value="Chromosome 5"/>
</dbReference>